<dbReference type="Pfam" id="PF00161">
    <property type="entry name" value="RIP"/>
    <property type="match status" value="1"/>
</dbReference>
<reference evidence="9 10" key="1">
    <citation type="journal article" date="2013" name="PLoS Genet.">
        <title>Genomic mechanisms accounting for the adaptation to parasitism in nematode-trapping fungi.</title>
        <authorList>
            <person name="Meerupati T."/>
            <person name="Andersson K.M."/>
            <person name="Friman E."/>
            <person name="Kumar D."/>
            <person name="Tunlid A."/>
            <person name="Ahren D."/>
        </authorList>
    </citation>
    <scope>NUCLEOTIDE SEQUENCE [LARGE SCALE GENOMIC DNA]</scope>
    <source>
        <strain evidence="9 10">CBS 200.50</strain>
    </source>
</reference>
<sequence length="666" mass="73242">MRLKYFITYVGVAVSLVHALPGNKGADGGKAAKAKGANAAGTSKNLDGPPEFNPIFTFEFQQGEKGGANYKKSIEEFRDLIAPRENGGPRFLPATSDPPEFFDVLLKTSSEELPVKFRKDNLYLLAYESKTGWKELADSNEISSTKTKFTSHYKDLENFADFEDNGLQGRYNSYVGSEPLESAIRALRYNAKPKEAARAVLVLAHMLPESTRIEEISNYLGDKWSTQKPLPAELIEKENQWTDTDPALLGVAKRQRSNATPKGSVKSKGNMKSKCERGKRDLCIPESEVPKGLMGDKKQSFTGVKPKLSELKAFGGKVSGSVGVLAAVVVTCALSEPSKEEPKRLKKRLDVLDAFLKTPVTVWDGISGGISALFNGGNGDAFLKSANKGIQAVGDLPSDVGEQFQKVWSKENWEALVRSADKGVQAFLDAPSQVADQLPKAWSKENRDTFIKSTRDLVKAIQETPALLECGLYDLREAAEDVVIAFQKAPQQIASELQKFDRGLDGLEPNGKKAFYAITGSLGVFEPSKFDEIGYMAPGICHIVNSIGISKFEKSPVTKCPLVITNRYKRVGEVVRTMFMIHKSAAGSSDEKVAFWNNLDLSIWGKLAYLQLQGVSNPSLKSQSEKAWETVLDGRVPSDLPEVEDEDKLKLWAIIVRGDVETQRKR</sequence>
<evidence type="ECO:0000256" key="4">
    <source>
        <dbReference type="ARBA" id="ARBA00022801"/>
    </source>
</evidence>
<keyword evidence="8" id="KW-0732">Signal</keyword>
<dbReference type="Proteomes" id="UP000015100">
    <property type="component" value="Unassembled WGS sequence"/>
</dbReference>
<dbReference type="HOGENOM" id="CLU_416785_0_0_1"/>
<dbReference type="PANTHER" id="PTHR33453">
    <property type="match status" value="1"/>
</dbReference>
<gene>
    <name evidence="9" type="ORF">H072_4353</name>
</gene>
<proteinExistence type="inferred from homology"/>
<feature type="signal peptide" evidence="8">
    <location>
        <begin position="1"/>
        <end position="19"/>
    </location>
</feature>
<keyword evidence="10" id="KW-1185">Reference proteome</keyword>
<evidence type="ECO:0000256" key="6">
    <source>
        <dbReference type="ARBA" id="ARBA00030788"/>
    </source>
</evidence>
<dbReference type="InterPro" id="IPR017989">
    <property type="entry name" value="Ribosome_inactivat_1/2"/>
</dbReference>
<dbReference type="InterPro" id="IPR036041">
    <property type="entry name" value="Ribosome-inact_prot_sf"/>
</dbReference>
<dbReference type="EMBL" id="AQGS01000206">
    <property type="protein sequence ID" value="EPS41735.1"/>
    <property type="molecule type" value="Genomic_DNA"/>
</dbReference>
<evidence type="ECO:0000256" key="5">
    <source>
        <dbReference type="ARBA" id="ARBA00022821"/>
    </source>
</evidence>
<feature type="region of interest" description="Disordered" evidence="7">
    <location>
        <begin position="254"/>
        <end position="279"/>
    </location>
</feature>
<dbReference type="SMR" id="S8AFA0"/>
<protein>
    <recommendedName>
        <fullName evidence="3">rRNA N-glycosylase</fullName>
        <ecNumber evidence="3">3.2.2.22</ecNumber>
    </recommendedName>
    <alternativeName>
        <fullName evidence="6">rRNA N-glycosidase</fullName>
    </alternativeName>
</protein>
<dbReference type="AlphaFoldDB" id="S8AFA0"/>
<evidence type="ECO:0000256" key="3">
    <source>
        <dbReference type="ARBA" id="ARBA00012001"/>
    </source>
</evidence>
<organism evidence="9 10">
    <name type="scientific">Dactylellina haptotyla (strain CBS 200.50)</name>
    <name type="common">Nematode-trapping fungus</name>
    <name type="synonym">Monacrosporium haptotylum</name>
    <dbReference type="NCBI Taxonomy" id="1284197"/>
    <lineage>
        <taxon>Eukaryota</taxon>
        <taxon>Fungi</taxon>
        <taxon>Dikarya</taxon>
        <taxon>Ascomycota</taxon>
        <taxon>Pezizomycotina</taxon>
        <taxon>Orbiliomycetes</taxon>
        <taxon>Orbiliales</taxon>
        <taxon>Orbiliaceae</taxon>
        <taxon>Dactylellina</taxon>
    </lineage>
</organism>
<keyword evidence="4" id="KW-0378">Hydrolase</keyword>
<dbReference type="EC" id="3.2.2.22" evidence="3"/>
<evidence type="ECO:0000256" key="1">
    <source>
        <dbReference type="ARBA" id="ARBA00000237"/>
    </source>
</evidence>
<name>S8AFA0_DACHA</name>
<comment type="caution">
    <text evidence="9">The sequence shown here is derived from an EMBL/GenBank/DDBJ whole genome shotgun (WGS) entry which is preliminary data.</text>
</comment>
<evidence type="ECO:0000313" key="9">
    <source>
        <dbReference type="EMBL" id="EPS41735.1"/>
    </source>
</evidence>
<dbReference type="InterPro" id="IPR001574">
    <property type="entry name" value="Ribosome_inactivat_prot"/>
</dbReference>
<dbReference type="SUPFAM" id="SSF56371">
    <property type="entry name" value="Ribosome inactivating proteins (RIP)"/>
    <property type="match status" value="1"/>
</dbReference>
<accession>S8AFA0</accession>
<evidence type="ECO:0000256" key="7">
    <source>
        <dbReference type="SAM" id="MobiDB-lite"/>
    </source>
</evidence>
<comment type="similarity">
    <text evidence="2">Belongs to the ribosome-inactivating protein family. Type 1 RIP subfamily.</text>
</comment>
<keyword evidence="5" id="KW-0611">Plant defense</keyword>
<dbReference type="GO" id="GO:0006952">
    <property type="term" value="P:defense response"/>
    <property type="evidence" value="ECO:0007669"/>
    <property type="project" value="UniProtKB-KW"/>
</dbReference>
<dbReference type="OrthoDB" id="4927890at2759"/>
<dbReference type="PRINTS" id="PR00396">
    <property type="entry name" value="SHIGARICIN"/>
</dbReference>
<dbReference type="PANTHER" id="PTHR33453:SF9">
    <property type="entry name" value="ALBUMIN B-32"/>
    <property type="match status" value="1"/>
</dbReference>
<reference evidence="10" key="2">
    <citation type="submission" date="2013-04" db="EMBL/GenBank/DDBJ databases">
        <title>Genomic mechanisms accounting for the adaptation to parasitism in nematode-trapping fungi.</title>
        <authorList>
            <person name="Ahren D.G."/>
        </authorList>
    </citation>
    <scope>NUCLEOTIDE SEQUENCE [LARGE SCALE GENOMIC DNA]</scope>
    <source>
        <strain evidence="10">CBS 200.50</strain>
    </source>
</reference>
<dbReference type="Gene3D" id="3.40.420.10">
    <property type="entry name" value="Ricin (A subunit), domain 1"/>
    <property type="match status" value="1"/>
</dbReference>
<feature type="chain" id="PRO_5004547924" description="rRNA N-glycosylase" evidence="8">
    <location>
        <begin position="20"/>
        <end position="666"/>
    </location>
</feature>
<evidence type="ECO:0000256" key="2">
    <source>
        <dbReference type="ARBA" id="ARBA00008544"/>
    </source>
</evidence>
<dbReference type="InterPro" id="IPR016138">
    <property type="entry name" value="Ribosome_inactivat_prot_sub1"/>
</dbReference>
<dbReference type="GO" id="GO:0017148">
    <property type="term" value="P:negative regulation of translation"/>
    <property type="evidence" value="ECO:0007669"/>
    <property type="project" value="InterPro"/>
</dbReference>
<evidence type="ECO:0000313" key="10">
    <source>
        <dbReference type="Proteomes" id="UP000015100"/>
    </source>
</evidence>
<dbReference type="GO" id="GO:0030598">
    <property type="term" value="F:rRNA N-glycosylase activity"/>
    <property type="evidence" value="ECO:0007669"/>
    <property type="project" value="UniProtKB-EC"/>
</dbReference>
<evidence type="ECO:0000256" key="8">
    <source>
        <dbReference type="SAM" id="SignalP"/>
    </source>
</evidence>
<comment type="catalytic activity">
    <reaction evidence="1">
        <text>Endohydrolysis of the N-glycosidic bond at one specific adenosine on the 28S rRNA.</text>
        <dbReference type="EC" id="3.2.2.22"/>
    </reaction>
</comment>